<dbReference type="AlphaFoldDB" id="A0A1V3NKI1"/>
<dbReference type="InterPro" id="IPR010667">
    <property type="entry name" value="Phage_T4_Gp19"/>
</dbReference>
<sequence>MAMFPVNTHRLDPYRNYKFRVIADGVPIPGILRVSALVHTITPVDYRQGDSPNSYRVAPGMTRFAPITIERGLSHDTTFEDWARLAFNVQGDAGMSLKNYRKDILINLYNMQGTVVLSYRVYRAWVAEYQALPALDANANCLAIERIVLEHEGWERDTAVSEPAET</sequence>
<keyword evidence="2" id="KW-1185">Reference proteome</keyword>
<dbReference type="RefSeq" id="WP_077278374.1">
    <property type="nucleotide sequence ID" value="NZ_MVBK01000038.1"/>
</dbReference>
<comment type="caution">
    <text evidence="1">The sequence shown here is derived from an EMBL/GenBank/DDBJ whole genome shotgun (WGS) entry which is preliminary data.</text>
</comment>
<proteinExistence type="predicted"/>
<protein>
    <submittedName>
        <fullName evidence="1">Phage tail protein</fullName>
    </submittedName>
</protein>
<dbReference type="STRING" id="108003.B1C78_06690"/>
<evidence type="ECO:0000313" key="1">
    <source>
        <dbReference type="EMBL" id="OOG25398.1"/>
    </source>
</evidence>
<dbReference type="GO" id="GO:0005198">
    <property type="term" value="F:structural molecule activity"/>
    <property type="evidence" value="ECO:0007669"/>
    <property type="project" value="InterPro"/>
</dbReference>
<name>A0A1V3NKI1_9GAMM</name>
<dbReference type="OrthoDB" id="9790161at2"/>
<dbReference type="PANTHER" id="PTHR38009">
    <property type="entry name" value="CONSERVED HYPOTHETICAL PHAGE TAIL PROTEIN"/>
    <property type="match status" value="1"/>
</dbReference>
<dbReference type="PANTHER" id="PTHR38009:SF1">
    <property type="entry name" value="CONSERVED HYPOTHETICAL PHAGE TAIL PROTEIN"/>
    <property type="match status" value="1"/>
</dbReference>
<gene>
    <name evidence="1" type="ORF">B1C78_06690</name>
</gene>
<organism evidence="1 2">
    <name type="scientific">Thioalkalivibrio denitrificans</name>
    <dbReference type="NCBI Taxonomy" id="108003"/>
    <lineage>
        <taxon>Bacteria</taxon>
        <taxon>Pseudomonadati</taxon>
        <taxon>Pseudomonadota</taxon>
        <taxon>Gammaproteobacteria</taxon>
        <taxon>Chromatiales</taxon>
        <taxon>Ectothiorhodospiraceae</taxon>
        <taxon>Thioalkalivibrio</taxon>
    </lineage>
</organism>
<accession>A0A1V3NKI1</accession>
<dbReference type="Proteomes" id="UP000189462">
    <property type="component" value="Unassembled WGS sequence"/>
</dbReference>
<dbReference type="InterPro" id="IPR011747">
    <property type="entry name" value="CHP02241"/>
</dbReference>
<reference evidence="1 2" key="1">
    <citation type="submission" date="2017-02" db="EMBL/GenBank/DDBJ databases">
        <title>Genomic diversity within the haloalkaliphilic genus Thioalkalivibrio.</title>
        <authorList>
            <person name="Ahn A.-C."/>
            <person name="Meier-Kolthoff J."/>
            <person name="Overmars L."/>
            <person name="Richter M."/>
            <person name="Woyke T."/>
            <person name="Sorokin D.Y."/>
            <person name="Muyzer G."/>
        </authorList>
    </citation>
    <scope>NUCLEOTIDE SEQUENCE [LARGE SCALE GENOMIC DNA]</scope>
    <source>
        <strain evidence="1 2">ALJD</strain>
    </source>
</reference>
<dbReference type="NCBIfam" id="TIGR02241">
    <property type="entry name" value="conserved hypothetical phage tail region protein"/>
    <property type="match status" value="1"/>
</dbReference>
<dbReference type="EMBL" id="MVBK01000038">
    <property type="protein sequence ID" value="OOG25398.1"/>
    <property type="molecule type" value="Genomic_DNA"/>
</dbReference>
<evidence type="ECO:0000313" key="2">
    <source>
        <dbReference type="Proteomes" id="UP000189462"/>
    </source>
</evidence>
<dbReference type="Pfam" id="PF06841">
    <property type="entry name" value="Phage_T4_gp19"/>
    <property type="match status" value="1"/>
</dbReference>